<dbReference type="Proteomes" id="UP000596742">
    <property type="component" value="Unassembled WGS sequence"/>
</dbReference>
<dbReference type="AlphaFoldDB" id="A0A8B6BJC3"/>
<feature type="compositionally biased region" description="Acidic residues" evidence="1">
    <location>
        <begin position="209"/>
        <end position="222"/>
    </location>
</feature>
<feature type="compositionally biased region" description="Acidic residues" evidence="1">
    <location>
        <begin position="229"/>
        <end position="242"/>
    </location>
</feature>
<keyword evidence="4" id="KW-1185">Reference proteome</keyword>
<name>A0A8B6BJC3_MYTGA</name>
<protein>
    <submittedName>
        <fullName evidence="2">Uncharacterized protein</fullName>
    </submittedName>
</protein>
<dbReference type="EMBL" id="UYJE01000226">
    <property type="protein sequence ID" value="VDH91401.1"/>
    <property type="molecule type" value="Genomic_DNA"/>
</dbReference>
<sequence length="242" mass="27079">MEDRKDFMLVTLPSMSIWVDTYKNSEITMNIIPRWEDGNVTYLSVTPPVGEEETKLMACQIGDYQFADNVIIEKPKRVVYFLPTEPTLPDTRINCPNTKGNILQTLSSVKSMKLENLKHNDIQKEVERSTMTTVHWSIIVDCPTELCNEPADYSPCTSSCDEDEGEGEDEDDADEDDDENSEKEADAKKEEAGGGHGGHAAGAGAAAEVEVEEKEYSDDEEDSCHCICEDEDYVDEDPDIVY</sequence>
<feature type="compositionally biased region" description="Acidic residues" evidence="1">
    <location>
        <begin position="160"/>
        <end position="181"/>
    </location>
</feature>
<evidence type="ECO:0000313" key="3">
    <source>
        <dbReference type="EMBL" id="VDH91405.1"/>
    </source>
</evidence>
<accession>A0A8B6BJC3</accession>
<feature type="compositionally biased region" description="Basic and acidic residues" evidence="1">
    <location>
        <begin position="182"/>
        <end position="193"/>
    </location>
</feature>
<proteinExistence type="predicted"/>
<evidence type="ECO:0000256" key="1">
    <source>
        <dbReference type="SAM" id="MobiDB-lite"/>
    </source>
</evidence>
<feature type="region of interest" description="Disordered" evidence="1">
    <location>
        <begin position="154"/>
        <end position="242"/>
    </location>
</feature>
<reference evidence="2" key="1">
    <citation type="submission" date="2018-11" db="EMBL/GenBank/DDBJ databases">
        <authorList>
            <person name="Alioto T."/>
            <person name="Alioto T."/>
        </authorList>
    </citation>
    <scope>NUCLEOTIDE SEQUENCE</scope>
</reference>
<evidence type="ECO:0000313" key="4">
    <source>
        <dbReference type="Proteomes" id="UP000596742"/>
    </source>
</evidence>
<gene>
    <name evidence="2" type="ORF">MGAL_10B011552</name>
    <name evidence="3" type="ORF">MGAL_10B071373</name>
</gene>
<organism evidence="2 4">
    <name type="scientific">Mytilus galloprovincialis</name>
    <name type="common">Mediterranean mussel</name>
    <dbReference type="NCBI Taxonomy" id="29158"/>
    <lineage>
        <taxon>Eukaryota</taxon>
        <taxon>Metazoa</taxon>
        <taxon>Spiralia</taxon>
        <taxon>Lophotrochozoa</taxon>
        <taxon>Mollusca</taxon>
        <taxon>Bivalvia</taxon>
        <taxon>Autobranchia</taxon>
        <taxon>Pteriomorphia</taxon>
        <taxon>Mytilida</taxon>
        <taxon>Mytiloidea</taxon>
        <taxon>Mytilidae</taxon>
        <taxon>Mytilinae</taxon>
        <taxon>Mytilus</taxon>
    </lineage>
</organism>
<comment type="caution">
    <text evidence="2">The sequence shown here is derived from an EMBL/GenBank/DDBJ whole genome shotgun (WGS) entry which is preliminary data.</text>
</comment>
<dbReference type="EMBL" id="UYJE01000226">
    <property type="protein sequence ID" value="VDH91405.1"/>
    <property type="molecule type" value="Genomic_DNA"/>
</dbReference>
<evidence type="ECO:0000313" key="2">
    <source>
        <dbReference type="EMBL" id="VDH91401.1"/>
    </source>
</evidence>